<sequence length="206" mass="21918">MLSTSSAALLTLGIVILLIMPGPTNTLFATAGLQRGVRRSAHLIGAEFAGYFVSITVLGCFLSHAATSLTWIPALLRIASSLYLAVLAVRMWQTASEFPASTQKAIGLRTLFVATLLNPKAILFAGTIFPAIAFERLPAYLEAMGIFTAALIPTGLAWIAFGAALGSGRLMRISPVHLQRCASIILAAFSLSLAWTVLRQVGQFRV</sequence>
<dbReference type="GO" id="GO:0015171">
    <property type="term" value="F:amino acid transmembrane transporter activity"/>
    <property type="evidence" value="ECO:0007669"/>
    <property type="project" value="TreeGrafter"/>
</dbReference>
<evidence type="ECO:0000256" key="2">
    <source>
        <dbReference type="ARBA" id="ARBA00022475"/>
    </source>
</evidence>
<dbReference type="RefSeq" id="WP_074296790.1">
    <property type="nucleotide sequence ID" value="NZ_FSRU01000001.1"/>
</dbReference>
<keyword evidence="8" id="KW-1185">Reference proteome</keyword>
<evidence type="ECO:0000256" key="3">
    <source>
        <dbReference type="ARBA" id="ARBA00022692"/>
    </source>
</evidence>
<evidence type="ECO:0000313" key="7">
    <source>
        <dbReference type="EMBL" id="SIO46459.1"/>
    </source>
</evidence>
<feature type="transmembrane region" description="Helical" evidence="6">
    <location>
        <begin position="146"/>
        <end position="165"/>
    </location>
</feature>
<dbReference type="GO" id="GO:0033228">
    <property type="term" value="P:cysteine export across plasma membrane"/>
    <property type="evidence" value="ECO:0007669"/>
    <property type="project" value="TreeGrafter"/>
</dbReference>
<dbReference type="PANTHER" id="PTHR30086:SF20">
    <property type="entry name" value="ARGININE EXPORTER PROTEIN ARGO-RELATED"/>
    <property type="match status" value="1"/>
</dbReference>
<protein>
    <submittedName>
        <fullName evidence="7">Threonine/homoserine/homoserine lactone efflux protein</fullName>
    </submittedName>
</protein>
<evidence type="ECO:0000256" key="6">
    <source>
        <dbReference type="SAM" id="Phobius"/>
    </source>
</evidence>
<dbReference type="Proteomes" id="UP000185151">
    <property type="component" value="Unassembled WGS sequence"/>
</dbReference>
<evidence type="ECO:0000256" key="1">
    <source>
        <dbReference type="ARBA" id="ARBA00004651"/>
    </source>
</evidence>
<dbReference type="PANTHER" id="PTHR30086">
    <property type="entry name" value="ARGININE EXPORTER PROTEIN ARGO"/>
    <property type="match status" value="1"/>
</dbReference>
<accession>A0A1N6JQK1</accession>
<dbReference type="Pfam" id="PF01810">
    <property type="entry name" value="LysE"/>
    <property type="match status" value="1"/>
</dbReference>
<feature type="transmembrane region" description="Helical" evidence="6">
    <location>
        <begin position="74"/>
        <end position="92"/>
    </location>
</feature>
<dbReference type="EMBL" id="FSRU01000001">
    <property type="protein sequence ID" value="SIO46459.1"/>
    <property type="molecule type" value="Genomic_DNA"/>
</dbReference>
<dbReference type="GO" id="GO:0005886">
    <property type="term" value="C:plasma membrane"/>
    <property type="evidence" value="ECO:0007669"/>
    <property type="project" value="UniProtKB-SubCell"/>
</dbReference>
<evidence type="ECO:0000256" key="4">
    <source>
        <dbReference type="ARBA" id="ARBA00022989"/>
    </source>
</evidence>
<feature type="transmembrane region" description="Helical" evidence="6">
    <location>
        <begin position="177"/>
        <end position="198"/>
    </location>
</feature>
<proteinExistence type="predicted"/>
<evidence type="ECO:0000256" key="5">
    <source>
        <dbReference type="ARBA" id="ARBA00023136"/>
    </source>
</evidence>
<keyword evidence="2" id="KW-1003">Cell membrane</keyword>
<organism evidence="7 8">
    <name type="scientific">Paraburkholderia phenazinium</name>
    <dbReference type="NCBI Taxonomy" id="60549"/>
    <lineage>
        <taxon>Bacteria</taxon>
        <taxon>Pseudomonadati</taxon>
        <taxon>Pseudomonadota</taxon>
        <taxon>Betaproteobacteria</taxon>
        <taxon>Burkholderiales</taxon>
        <taxon>Burkholderiaceae</taxon>
        <taxon>Paraburkholderia</taxon>
    </lineage>
</organism>
<keyword evidence="4 6" id="KW-1133">Transmembrane helix</keyword>
<evidence type="ECO:0000313" key="8">
    <source>
        <dbReference type="Proteomes" id="UP000185151"/>
    </source>
</evidence>
<dbReference type="OrthoDB" id="6710777at2"/>
<name>A0A1N6JQK1_9BURK</name>
<gene>
    <name evidence="7" type="ORF">SAMN05444165_3434</name>
</gene>
<feature type="transmembrane region" description="Helical" evidence="6">
    <location>
        <begin position="42"/>
        <end position="62"/>
    </location>
</feature>
<dbReference type="AlphaFoldDB" id="A0A1N6JQK1"/>
<feature type="transmembrane region" description="Helical" evidence="6">
    <location>
        <begin position="112"/>
        <end position="134"/>
    </location>
</feature>
<dbReference type="InterPro" id="IPR001123">
    <property type="entry name" value="LeuE-type"/>
</dbReference>
<keyword evidence="3 6" id="KW-0812">Transmembrane</keyword>
<comment type="subcellular location">
    <subcellularLocation>
        <location evidence="1">Cell membrane</location>
        <topology evidence="1">Multi-pass membrane protein</topology>
    </subcellularLocation>
</comment>
<reference evidence="7 8" key="1">
    <citation type="submission" date="2016-11" db="EMBL/GenBank/DDBJ databases">
        <authorList>
            <person name="Jaros S."/>
            <person name="Januszkiewicz K."/>
            <person name="Wedrychowicz H."/>
        </authorList>
    </citation>
    <scope>NUCLEOTIDE SEQUENCE [LARGE SCALE GENOMIC DNA]</scope>
    <source>
        <strain evidence="7 8">GAS95</strain>
    </source>
</reference>
<keyword evidence="5 6" id="KW-0472">Membrane</keyword>